<evidence type="ECO:0000256" key="4">
    <source>
        <dbReference type="PROSITE-ProRule" id="PRU00134"/>
    </source>
</evidence>
<evidence type="ECO:0000313" key="7">
    <source>
        <dbReference type="EnsemblMetazoa" id="MDOA014433-PB"/>
    </source>
</evidence>
<gene>
    <name evidence="7" type="primary">101901223</name>
    <name evidence="9" type="synonym">LOC101901223</name>
</gene>
<dbReference type="Gene3D" id="6.10.140.2220">
    <property type="match status" value="1"/>
</dbReference>
<evidence type="ECO:0000313" key="8">
    <source>
        <dbReference type="Proteomes" id="UP001652621"/>
    </source>
</evidence>
<evidence type="ECO:0000256" key="2">
    <source>
        <dbReference type="ARBA" id="ARBA00022771"/>
    </source>
</evidence>
<dbReference type="PROSITE" id="PS50865">
    <property type="entry name" value="ZF_MYND_2"/>
    <property type="match status" value="1"/>
</dbReference>
<evidence type="ECO:0000256" key="5">
    <source>
        <dbReference type="SAM" id="MobiDB-lite"/>
    </source>
</evidence>
<dbReference type="PROSITE" id="PS01360">
    <property type="entry name" value="ZF_MYND_1"/>
    <property type="match status" value="1"/>
</dbReference>
<keyword evidence="1" id="KW-0479">Metal-binding</keyword>
<sequence length="528" mass="61653">MDLYEEKEEIISSDEYSEDDDDDGLMNDAIRAQGYKIPAPHHDDKNESPKWQNDKKQKQLSSLIRRNKISVIYKNKSIKWLNNKKNRERYKCHIAKNCIENKKIDADDIVCLGGDGEIFGNLAKNISMENKMPKHTQLDTKNLSEKSAVNIDVSNEVSETKHTNTQSSQTEFVEKRARSSSPNENEYVGEYRTHEKRYKTDDSQFYKHINETFPTYNEIAKRHIEHLVNNNITSIDNKMKSISQEIKTLNEILYTKETEWNRILHLKIVKEELYSRLSRKKHSIDMKETLSKSRRQNSVLELKELESYLSDKDPTPNSRNTSIQQIIENRANMKSEDLKRERSSTSRLHSLLVSRNMLPDANTTEARAYGNGNVHEMANFETYEHLPSGNAIYRERGELKDVKSIINDFKQKKSEIISQDKKKQQHLQIIEASKSDNYHSREFLEDAALFTSIGKHNHYNSYFDDSSHFKEHDKGNNVSLPKNNQYPYCQECKIHESRFVCAGCGNQWYCSKKCQISAWDKHSEICTD</sequence>
<feature type="region of interest" description="Disordered" evidence="5">
    <location>
        <begin position="1"/>
        <end position="59"/>
    </location>
</feature>
<reference evidence="7" key="1">
    <citation type="submission" date="2020-05" db="UniProtKB">
        <authorList>
            <consortium name="EnsemblMetazoa"/>
        </authorList>
    </citation>
    <scope>IDENTIFICATION</scope>
    <source>
        <strain evidence="7">Aabys</strain>
    </source>
</reference>
<feature type="domain" description="MYND-type" evidence="6">
    <location>
        <begin position="489"/>
        <end position="526"/>
    </location>
</feature>
<feature type="region of interest" description="Disordered" evidence="5">
    <location>
        <begin position="157"/>
        <end position="186"/>
    </location>
</feature>
<dbReference type="RefSeq" id="XP_011295958.1">
    <property type="nucleotide sequence ID" value="XM_011297656.2"/>
</dbReference>
<accession>A0A1I8NEQ6</accession>
<protein>
    <submittedName>
        <fullName evidence="9">Uncharacterized protein LOC101901223 isoform X1</fullName>
    </submittedName>
</protein>
<keyword evidence="8" id="KW-1185">Reference proteome</keyword>
<dbReference type="Pfam" id="PF01753">
    <property type="entry name" value="zf-MYND"/>
    <property type="match status" value="1"/>
</dbReference>
<dbReference type="KEGG" id="mde:101901223"/>
<dbReference type="EnsemblMetazoa" id="MDOA014433-RB">
    <property type="protein sequence ID" value="MDOA014433-PB"/>
    <property type="gene ID" value="MDOA014433"/>
</dbReference>
<evidence type="ECO:0000259" key="6">
    <source>
        <dbReference type="PROSITE" id="PS50865"/>
    </source>
</evidence>
<dbReference type="AlphaFoldDB" id="A0A1I8NEQ6"/>
<dbReference type="VEuPathDB" id="VectorBase:MDOA014433"/>
<dbReference type="InterPro" id="IPR002893">
    <property type="entry name" value="Znf_MYND"/>
</dbReference>
<evidence type="ECO:0000256" key="3">
    <source>
        <dbReference type="ARBA" id="ARBA00022833"/>
    </source>
</evidence>
<dbReference type="SUPFAM" id="SSF144232">
    <property type="entry name" value="HIT/MYND zinc finger-like"/>
    <property type="match status" value="1"/>
</dbReference>
<evidence type="ECO:0000256" key="1">
    <source>
        <dbReference type="ARBA" id="ARBA00022723"/>
    </source>
</evidence>
<keyword evidence="2 4" id="KW-0863">Zinc-finger</keyword>
<proteinExistence type="predicted"/>
<evidence type="ECO:0000313" key="9">
    <source>
        <dbReference type="RefSeq" id="XP_011295958.1"/>
    </source>
</evidence>
<organism evidence="7">
    <name type="scientific">Musca domestica</name>
    <name type="common">House fly</name>
    <dbReference type="NCBI Taxonomy" id="7370"/>
    <lineage>
        <taxon>Eukaryota</taxon>
        <taxon>Metazoa</taxon>
        <taxon>Ecdysozoa</taxon>
        <taxon>Arthropoda</taxon>
        <taxon>Hexapoda</taxon>
        <taxon>Insecta</taxon>
        <taxon>Pterygota</taxon>
        <taxon>Neoptera</taxon>
        <taxon>Endopterygota</taxon>
        <taxon>Diptera</taxon>
        <taxon>Brachycera</taxon>
        <taxon>Muscomorpha</taxon>
        <taxon>Muscoidea</taxon>
        <taxon>Muscidae</taxon>
        <taxon>Musca</taxon>
    </lineage>
</organism>
<name>A0A1I8NEQ6_MUSDO</name>
<reference evidence="9" key="2">
    <citation type="submission" date="2025-04" db="UniProtKB">
        <authorList>
            <consortium name="RefSeq"/>
        </authorList>
    </citation>
    <scope>IDENTIFICATION</scope>
    <source>
        <strain evidence="9">Aabys</strain>
    </source>
</reference>
<feature type="compositionally biased region" description="Basic and acidic residues" evidence="5">
    <location>
        <begin position="40"/>
        <end position="57"/>
    </location>
</feature>
<dbReference type="GeneID" id="101901223"/>
<dbReference type="GO" id="GO:0008270">
    <property type="term" value="F:zinc ion binding"/>
    <property type="evidence" value="ECO:0007669"/>
    <property type="project" value="UniProtKB-KW"/>
</dbReference>
<dbReference type="OrthoDB" id="432970at2759"/>
<feature type="compositionally biased region" description="Polar residues" evidence="5">
    <location>
        <begin position="157"/>
        <end position="171"/>
    </location>
</feature>
<dbReference type="VEuPathDB" id="VectorBase:MDOMA2_018211"/>
<keyword evidence="3" id="KW-0862">Zinc</keyword>
<feature type="compositionally biased region" description="Acidic residues" evidence="5">
    <location>
        <begin position="1"/>
        <end position="25"/>
    </location>
</feature>
<dbReference type="Proteomes" id="UP001652621">
    <property type="component" value="Unplaced"/>
</dbReference>